<proteinExistence type="predicted"/>
<dbReference type="RefSeq" id="WP_132120442.1">
    <property type="nucleotide sequence ID" value="NZ_SMJU01000012.1"/>
</dbReference>
<reference evidence="2 3" key="1">
    <citation type="submission" date="2019-02" db="EMBL/GenBank/DDBJ databases">
        <title>Arundinibacter roseus gen. nov., sp. nov., a new member of the family Cytophagaceae.</title>
        <authorList>
            <person name="Szuroczki S."/>
            <person name="Khayer B."/>
            <person name="Sproer C."/>
            <person name="Toumi M."/>
            <person name="Szabo A."/>
            <person name="Felfoldi T."/>
            <person name="Schumann P."/>
            <person name="Toth E."/>
        </authorList>
    </citation>
    <scope>NUCLEOTIDE SEQUENCE [LARGE SCALE GENOMIC DNA]</scope>
    <source>
        <strain evidence="2 3">DMA-k-7a</strain>
    </source>
</reference>
<gene>
    <name evidence="2" type="ORF">EZE20_18490</name>
</gene>
<evidence type="ECO:0000256" key="1">
    <source>
        <dbReference type="SAM" id="MobiDB-lite"/>
    </source>
</evidence>
<dbReference type="SUPFAM" id="SSF88723">
    <property type="entry name" value="PIN domain-like"/>
    <property type="match status" value="1"/>
</dbReference>
<name>A0A4R4K781_9BACT</name>
<accession>A0A4R4K781</accession>
<evidence type="ECO:0008006" key="4">
    <source>
        <dbReference type="Google" id="ProtNLM"/>
    </source>
</evidence>
<evidence type="ECO:0000313" key="2">
    <source>
        <dbReference type="EMBL" id="TDB62371.1"/>
    </source>
</evidence>
<protein>
    <recommendedName>
        <fullName evidence="4">PIN domain-containing protein</fullName>
    </recommendedName>
</protein>
<dbReference type="EMBL" id="SMJU01000012">
    <property type="protein sequence ID" value="TDB62371.1"/>
    <property type="molecule type" value="Genomic_DNA"/>
</dbReference>
<evidence type="ECO:0000313" key="3">
    <source>
        <dbReference type="Proteomes" id="UP000295706"/>
    </source>
</evidence>
<organism evidence="2 3">
    <name type="scientific">Arundinibacter roseus</name>
    <dbReference type="NCBI Taxonomy" id="2070510"/>
    <lineage>
        <taxon>Bacteria</taxon>
        <taxon>Pseudomonadati</taxon>
        <taxon>Bacteroidota</taxon>
        <taxon>Cytophagia</taxon>
        <taxon>Cytophagales</taxon>
        <taxon>Spirosomataceae</taxon>
        <taxon>Arundinibacter</taxon>
    </lineage>
</organism>
<dbReference type="AlphaFoldDB" id="A0A4R4K781"/>
<dbReference type="Proteomes" id="UP000295706">
    <property type="component" value="Unassembled WGS sequence"/>
</dbReference>
<feature type="region of interest" description="Disordered" evidence="1">
    <location>
        <begin position="1"/>
        <end position="29"/>
    </location>
</feature>
<dbReference type="InterPro" id="IPR029060">
    <property type="entry name" value="PIN-like_dom_sf"/>
</dbReference>
<comment type="caution">
    <text evidence="2">The sequence shown here is derived from an EMBL/GenBank/DDBJ whole genome shotgun (WGS) entry which is preliminary data.</text>
</comment>
<keyword evidence="3" id="KW-1185">Reference proteome</keyword>
<sequence length="223" mass="25423">MEKTQKRALPKSAEKPAEPVQSLVSPPKKKMTQAAWDKWVRETVQSVSPDVWNLHISDLSRGTQPLEDLKKMPKRVLLDTPALDFLFRCPSKLSHNALLVLNEEDIECLVSTESLLEWANRIRSGEYLIKQEHGFFEKILDRFELVTLPSTAVLYQKYLSLISPTSVEILWEKSGEDVRRIVLNADDRPTRLLTACALVEGVPIITPDLRFGAYKKSGVKIIW</sequence>